<evidence type="ECO:0000313" key="1">
    <source>
        <dbReference type="EMBL" id="SET46718.1"/>
    </source>
</evidence>
<evidence type="ECO:0000313" key="2">
    <source>
        <dbReference type="Proteomes" id="UP000198618"/>
    </source>
</evidence>
<protein>
    <submittedName>
        <fullName evidence="1">Uncharacterized protein</fullName>
    </submittedName>
</protein>
<dbReference type="EMBL" id="FOHE01000012">
    <property type="protein sequence ID" value="SET46718.1"/>
    <property type="molecule type" value="Genomic_DNA"/>
</dbReference>
<dbReference type="RefSeq" id="WP_090870595.1">
    <property type="nucleotide sequence ID" value="NZ_FOHE01000012.1"/>
</dbReference>
<sequence>MAKAISLHAMKTLVEKKMKKKILLKMMWNDNEKLTLFIIPNMKINSFIFDEKEGYLFYDLDGKPVTYDIPCILTEADLEDGKVKLEALQRKKVLVNNEPLSSEDIALLEEL</sequence>
<dbReference type="OrthoDB" id="2721009at2"/>
<organism evidence="1 2">
    <name type="scientific">Oceanobacillus limi</name>
    <dbReference type="NCBI Taxonomy" id="930131"/>
    <lineage>
        <taxon>Bacteria</taxon>
        <taxon>Bacillati</taxon>
        <taxon>Bacillota</taxon>
        <taxon>Bacilli</taxon>
        <taxon>Bacillales</taxon>
        <taxon>Bacillaceae</taxon>
        <taxon>Oceanobacillus</taxon>
    </lineage>
</organism>
<gene>
    <name evidence="1" type="ORF">SAMN05216389_1125</name>
</gene>
<reference evidence="1 2" key="1">
    <citation type="submission" date="2016-10" db="EMBL/GenBank/DDBJ databases">
        <authorList>
            <person name="de Groot N.N."/>
        </authorList>
    </citation>
    <scope>NUCLEOTIDE SEQUENCE [LARGE SCALE GENOMIC DNA]</scope>
    <source>
        <strain evidence="1 2">IBRC-M 10780</strain>
    </source>
</reference>
<dbReference type="Proteomes" id="UP000198618">
    <property type="component" value="Unassembled WGS sequence"/>
</dbReference>
<name>A0A1I0EQ27_9BACI</name>
<keyword evidence="2" id="KW-1185">Reference proteome</keyword>
<dbReference type="AlphaFoldDB" id="A0A1I0EQ27"/>
<proteinExistence type="predicted"/>
<accession>A0A1I0EQ27</accession>
<dbReference type="STRING" id="930131.SAMN05216389_1125"/>